<organism evidence="1 2">
    <name type="scientific">Populus trichocarpa</name>
    <name type="common">Western balsam poplar</name>
    <name type="synonym">Populus balsamifera subsp. trichocarpa</name>
    <dbReference type="NCBI Taxonomy" id="3694"/>
    <lineage>
        <taxon>Eukaryota</taxon>
        <taxon>Viridiplantae</taxon>
        <taxon>Streptophyta</taxon>
        <taxon>Embryophyta</taxon>
        <taxon>Tracheophyta</taxon>
        <taxon>Spermatophyta</taxon>
        <taxon>Magnoliopsida</taxon>
        <taxon>eudicotyledons</taxon>
        <taxon>Gunneridae</taxon>
        <taxon>Pentapetalae</taxon>
        <taxon>rosids</taxon>
        <taxon>fabids</taxon>
        <taxon>Malpighiales</taxon>
        <taxon>Salicaceae</taxon>
        <taxon>Saliceae</taxon>
        <taxon>Populus</taxon>
    </lineage>
</organism>
<protein>
    <submittedName>
        <fullName evidence="1">Uncharacterized protein</fullName>
    </submittedName>
</protein>
<keyword evidence="2" id="KW-1185">Reference proteome</keyword>
<dbReference type="InParanoid" id="A0A3N7FXF7"/>
<dbReference type="AlphaFoldDB" id="A0A3N7FXF7"/>
<evidence type="ECO:0000313" key="2">
    <source>
        <dbReference type="Proteomes" id="UP000006729"/>
    </source>
</evidence>
<gene>
    <name evidence="1" type="ORF">POPTR_006G012301</name>
</gene>
<accession>A0A3N7FXF7</accession>
<dbReference type="EMBL" id="CM009295">
    <property type="protein sequence ID" value="RQO91141.1"/>
    <property type="molecule type" value="Genomic_DNA"/>
</dbReference>
<proteinExistence type="predicted"/>
<name>A0A3N7FXF7_POPTR</name>
<reference evidence="1 2" key="1">
    <citation type="journal article" date="2006" name="Science">
        <title>The genome of black cottonwood, Populus trichocarpa (Torr. &amp; Gray).</title>
        <authorList>
            <person name="Tuskan G.A."/>
            <person name="Difazio S."/>
            <person name="Jansson S."/>
            <person name="Bohlmann J."/>
            <person name="Grigoriev I."/>
            <person name="Hellsten U."/>
            <person name="Putnam N."/>
            <person name="Ralph S."/>
            <person name="Rombauts S."/>
            <person name="Salamov A."/>
            <person name="Schein J."/>
            <person name="Sterck L."/>
            <person name="Aerts A."/>
            <person name="Bhalerao R.R."/>
            <person name="Bhalerao R.P."/>
            <person name="Blaudez D."/>
            <person name="Boerjan W."/>
            <person name="Brun A."/>
            <person name="Brunner A."/>
            <person name="Busov V."/>
            <person name="Campbell M."/>
            <person name="Carlson J."/>
            <person name="Chalot M."/>
            <person name="Chapman J."/>
            <person name="Chen G.L."/>
            <person name="Cooper D."/>
            <person name="Coutinho P.M."/>
            <person name="Couturier J."/>
            <person name="Covert S."/>
            <person name="Cronk Q."/>
            <person name="Cunningham R."/>
            <person name="Davis J."/>
            <person name="Degroeve S."/>
            <person name="Dejardin A."/>
            <person name="Depamphilis C."/>
            <person name="Detter J."/>
            <person name="Dirks B."/>
            <person name="Dubchak I."/>
            <person name="Duplessis S."/>
            <person name="Ehlting J."/>
            <person name="Ellis B."/>
            <person name="Gendler K."/>
            <person name="Goodstein D."/>
            <person name="Gribskov M."/>
            <person name="Grimwood J."/>
            <person name="Groover A."/>
            <person name="Gunter L."/>
            <person name="Hamberger B."/>
            <person name="Heinze B."/>
            <person name="Helariutta Y."/>
            <person name="Henrissat B."/>
            <person name="Holligan D."/>
            <person name="Holt R."/>
            <person name="Huang W."/>
            <person name="Islam-Faridi N."/>
            <person name="Jones S."/>
            <person name="Jones-Rhoades M."/>
            <person name="Jorgensen R."/>
            <person name="Joshi C."/>
            <person name="Kangasjarvi J."/>
            <person name="Karlsson J."/>
            <person name="Kelleher C."/>
            <person name="Kirkpatrick R."/>
            <person name="Kirst M."/>
            <person name="Kohler A."/>
            <person name="Kalluri U."/>
            <person name="Larimer F."/>
            <person name="Leebens-Mack J."/>
            <person name="Leple J.C."/>
            <person name="Locascio P."/>
            <person name="Lou Y."/>
            <person name="Lucas S."/>
            <person name="Martin F."/>
            <person name="Montanini B."/>
            <person name="Napoli C."/>
            <person name="Nelson D.R."/>
            <person name="Nelson C."/>
            <person name="Nieminen K."/>
            <person name="Nilsson O."/>
            <person name="Pereda V."/>
            <person name="Peter G."/>
            <person name="Philippe R."/>
            <person name="Pilate G."/>
            <person name="Poliakov A."/>
            <person name="Razumovskaya J."/>
            <person name="Richardson P."/>
            <person name="Rinaldi C."/>
            <person name="Ritland K."/>
            <person name="Rouze P."/>
            <person name="Ryaboy D."/>
            <person name="Schmutz J."/>
            <person name="Schrader J."/>
            <person name="Segerman B."/>
            <person name="Shin H."/>
            <person name="Siddiqui A."/>
            <person name="Sterky F."/>
            <person name="Terry A."/>
            <person name="Tsai C.J."/>
            <person name="Uberbacher E."/>
            <person name="Unneberg P."/>
            <person name="Vahala J."/>
            <person name="Wall K."/>
            <person name="Wessler S."/>
            <person name="Yang G."/>
            <person name="Yin T."/>
            <person name="Douglas C."/>
            <person name="Marra M."/>
            <person name="Sandberg G."/>
            <person name="Van de Peer Y."/>
            <person name="Rokhsar D."/>
        </authorList>
    </citation>
    <scope>NUCLEOTIDE SEQUENCE [LARGE SCALE GENOMIC DNA]</scope>
    <source>
        <strain evidence="2">cv. Nisqually</strain>
    </source>
</reference>
<sequence length="178" mass="20129">MASSLLPFFTGGEHRHYLQNNQKHNKWSAYDQRAAGLLALSGCCCCCRGGTERRLGRGQRGCRCVRPEEEGNGCGAGLLCWWTAVFPWPRGRTTARGGARPTGFWSKNHKAGERFWGRKAEEKGCCGRCLGYCYYRPNEKGDLVRSLMEKKKREIGAGFFLFVLGLKGRKSFGFFFFF</sequence>
<dbReference type="Proteomes" id="UP000006729">
    <property type="component" value="Chromosome 6"/>
</dbReference>
<evidence type="ECO:0000313" key="1">
    <source>
        <dbReference type="EMBL" id="RQO91141.1"/>
    </source>
</evidence>